<dbReference type="HOGENOM" id="CLU_1562131_0_0_6"/>
<dbReference type="AlphaFoldDB" id="A4C9K2"/>
<protein>
    <recommendedName>
        <fullName evidence="3">Orphan protein</fullName>
    </recommendedName>
</protein>
<evidence type="ECO:0000313" key="2">
    <source>
        <dbReference type="Proteomes" id="UP000006201"/>
    </source>
</evidence>
<comment type="caution">
    <text evidence="1">The sequence shown here is derived from an EMBL/GenBank/DDBJ whole genome shotgun (WGS) entry which is preliminary data.</text>
</comment>
<dbReference type="eggNOG" id="ENOG5030XK0">
    <property type="taxonomic scope" value="Bacteria"/>
</dbReference>
<sequence>MINATSHQEKIQLEHQAAALFMKLYERDTNITMRHIWHNEPSKPDVSCYRADKKLDLEIAHLYGSETEAMAILGRDISLEMQREIAQMMQEPSENRLQNALQRLLHNKAHKRYQSDNVWLVIRNASLLWQAEDIVAIKNHLRIPEHHPFEQIWLVGDFHGESGLVQLF</sequence>
<organism evidence="1 2">
    <name type="scientific">Pseudoalteromonas tunicata D2</name>
    <dbReference type="NCBI Taxonomy" id="87626"/>
    <lineage>
        <taxon>Bacteria</taxon>
        <taxon>Pseudomonadati</taxon>
        <taxon>Pseudomonadota</taxon>
        <taxon>Gammaproteobacteria</taxon>
        <taxon>Alteromonadales</taxon>
        <taxon>Pseudoalteromonadaceae</taxon>
        <taxon>Pseudoalteromonas</taxon>
    </lineage>
</organism>
<accession>A4C9K2</accession>
<keyword evidence="2" id="KW-1185">Reference proteome</keyword>
<reference evidence="1 2" key="1">
    <citation type="submission" date="2006-02" db="EMBL/GenBank/DDBJ databases">
        <authorList>
            <person name="Moran M.A."/>
            <person name="Kjelleberg S."/>
            <person name="Egan S."/>
            <person name="Saunders N."/>
            <person name="Thomas T."/>
            <person name="Ferriera S."/>
            <person name="Johnson J."/>
            <person name="Kravitz S."/>
            <person name="Halpern A."/>
            <person name="Remington K."/>
            <person name="Beeson K."/>
            <person name="Tran B."/>
            <person name="Rogers Y.-H."/>
            <person name="Friedman R."/>
            <person name="Venter J.C."/>
        </authorList>
    </citation>
    <scope>NUCLEOTIDE SEQUENCE [LARGE SCALE GENOMIC DNA]</scope>
    <source>
        <strain evidence="1 2">D2</strain>
    </source>
</reference>
<dbReference type="STRING" id="87626.PTD2_19632"/>
<dbReference type="RefSeq" id="WP_009839892.1">
    <property type="nucleotide sequence ID" value="NZ_CH959301.1"/>
</dbReference>
<gene>
    <name evidence="1" type="ORF">PTD2_19632</name>
</gene>
<evidence type="ECO:0000313" key="1">
    <source>
        <dbReference type="EMBL" id="EAR28060.1"/>
    </source>
</evidence>
<dbReference type="EMBL" id="AAOH01000004">
    <property type="protein sequence ID" value="EAR28060.1"/>
    <property type="molecule type" value="Genomic_DNA"/>
</dbReference>
<evidence type="ECO:0008006" key="3">
    <source>
        <dbReference type="Google" id="ProtNLM"/>
    </source>
</evidence>
<proteinExistence type="predicted"/>
<name>A4C9K2_9GAMM</name>
<dbReference type="Proteomes" id="UP000006201">
    <property type="component" value="Unassembled WGS sequence"/>
</dbReference>